<dbReference type="RefSeq" id="WP_344884029.1">
    <property type="nucleotide sequence ID" value="NZ_BAABAL010000021.1"/>
</dbReference>
<dbReference type="Proteomes" id="UP001501747">
    <property type="component" value="Unassembled WGS sequence"/>
</dbReference>
<keyword evidence="1" id="KW-0812">Transmembrane</keyword>
<feature type="transmembrane region" description="Helical" evidence="1">
    <location>
        <begin position="127"/>
        <end position="145"/>
    </location>
</feature>
<evidence type="ECO:0000313" key="2">
    <source>
        <dbReference type="EMBL" id="GAA4032195.1"/>
    </source>
</evidence>
<accession>A0ABP7TW86</accession>
<comment type="caution">
    <text evidence="2">The sequence shown here is derived from an EMBL/GenBank/DDBJ whole genome shotgun (WGS) entry which is preliminary data.</text>
</comment>
<keyword evidence="1" id="KW-1133">Transmembrane helix</keyword>
<reference evidence="3" key="1">
    <citation type="journal article" date="2019" name="Int. J. Syst. Evol. Microbiol.">
        <title>The Global Catalogue of Microorganisms (GCM) 10K type strain sequencing project: providing services to taxonomists for standard genome sequencing and annotation.</title>
        <authorList>
            <consortium name="The Broad Institute Genomics Platform"/>
            <consortium name="The Broad Institute Genome Sequencing Center for Infectious Disease"/>
            <person name="Wu L."/>
            <person name="Ma J."/>
        </authorList>
    </citation>
    <scope>NUCLEOTIDE SEQUENCE [LARGE SCALE GENOMIC DNA]</scope>
    <source>
        <strain evidence="3">JCM 17342</strain>
    </source>
</reference>
<sequence length="174" mass="18059">MLRCTRQVGGGQRLREDERSGRAEIVKAAPATRVRWMGGHPVVAGLGTAALLVIAGLVFGVFFAWLVGVPADAMRIFIGAVGMVSSAWLALGQVVGPLNGVSGGTPFEPFHCIPNTVSAVAFDLRPAVVLAAFSAVLLGGGLIALRRRDFGLQVFEFGGLQVPQTSSSTGVCRG</sequence>
<keyword evidence="1" id="KW-0472">Membrane</keyword>
<dbReference type="EMBL" id="BAABAL010000021">
    <property type="protein sequence ID" value="GAA4032195.1"/>
    <property type="molecule type" value="Genomic_DNA"/>
</dbReference>
<name>A0ABP7TW86_9PSEU</name>
<protein>
    <recommendedName>
        <fullName evidence="4">ABC transporter permease</fullName>
    </recommendedName>
</protein>
<gene>
    <name evidence="2" type="ORF">GCM10022247_66520</name>
</gene>
<keyword evidence="3" id="KW-1185">Reference proteome</keyword>
<evidence type="ECO:0000256" key="1">
    <source>
        <dbReference type="SAM" id="Phobius"/>
    </source>
</evidence>
<evidence type="ECO:0000313" key="3">
    <source>
        <dbReference type="Proteomes" id="UP001501747"/>
    </source>
</evidence>
<organism evidence="2 3">
    <name type="scientific">Allokutzneria multivorans</name>
    <dbReference type="NCBI Taxonomy" id="1142134"/>
    <lineage>
        <taxon>Bacteria</taxon>
        <taxon>Bacillati</taxon>
        <taxon>Actinomycetota</taxon>
        <taxon>Actinomycetes</taxon>
        <taxon>Pseudonocardiales</taxon>
        <taxon>Pseudonocardiaceae</taxon>
        <taxon>Allokutzneria</taxon>
    </lineage>
</organism>
<evidence type="ECO:0008006" key="4">
    <source>
        <dbReference type="Google" id="ProtNLM"/>
    </source>
</evidence>
<proteinExistence type="predicted"/>
<feature type="transmembrane region" description="Helical" evidence="1">
    <location>
        <begin position="42"/>
        <end position="69"/>
    </location>
</feature>
<feature type="transmembrane region" description="Helical" evidence="1">
    <location>
        <begin position="76"/>
        <end position="96"/>
    </location>
</feature>